<gene>
    <name evidence="2" type="ORF">OIN60_05980</name>
</gene>
<sequence>MNGKFLVKGKKTAGVAIAAAIMVGSLGTAAYAATGLDTPQKDTLMTAQETNANSKVISGGIKPTVTAEGVVSGPVKDAQALEIAKNRIKEIFGADMDATYAAHTEYYDQKRVEDEKTAYTKGLPDLDTSNYMAWEKQLDRPFWNINFISAEHQQVAGQVIEVDGTFVKKQGQVYSVTIDAENGDVLRISRDLPDAGPSNRLTSAADLEQRAVQFIESHDLNKGKAIKHTEVYDFRMYDNMQAVLELGNGREDYVVFDEESGQVLIYQSRMDQSFLKGLDEEKAALN</sequence>
<reference evidence="2 3" key="1">
    <citation type="submission" date="2022-10" db="EMBL/GenBank/DDBJ databases">
        <title>Paenibacillus description and whole genome data of maize root bacterial community.</title>
        <authorList>
            <person name="Marton D."/>
            <person name="Farkas M."/>
            <person name="Cserhati M."/>
        </authorList>
    </citation>
    <scope>NUCLEOTIDE SEQUENCE [LARGE SCALE GENOMIC DNA]</scope>
    <source>
        <strain evidence="2 3">P96</strain>
    </source>
</reference>
<evidence type="ECO:0000313" key="3">
    <source>
        <dbReference type="Proteomes" id="UP001241848"/>
    </source>
</evidence>
<dbReference type="Proteomes" id="UP001241848">
    <property type="component" value="Unassembled WGS sequence"/>
</dbReference>
<organism evidence="2 3">
    <name type="scientific">Paenibacillus zeirhizosphaerae</name>
    <dbReference type="NCBI Taxonomy" id="2987519"/>
    <lineage>
        <taxon>Bacteria</taxon>
        <taxon>Bacillati</taxon>
        <taxon>Bacillota</taxon>
        <taxon>Bacilli</taxon>
        <taxon>Bacillales</taxon>
        <taxon>Paenibacillaceae</taxon>
        <taxon>Paenibacillus</taxon>
    </lineage>
</organism>
<accession>A0ABT9FNL3</accession>
<protein>
    <recommendedName>
        <fullName evidence="4">PepSY domain-containing protein</fullName>
    </recommendedName>
</protein>
<feature type="signal peptide" evidence="1">
    <location>
        <begin position="1"/>
        <end position="32"/>
    </location>
</feature>
<evidence type="ECO:0000313" key="2">
    <source>
        <dbReference type="EMBL" id="MDP4096316.1"/>
    </source>
</evidence>
<evidence type="ECO:0000256" key="1">
    <source>
        <dbReference type="SAM" id="SignalP"/>
    </source>
</evidence>
<proteinExistence type="predicted"/>
<evidence type="ECO:0008006" key="4">
    <source>
        <dbReference type="Google" id="ProtNLM"/>
    </source>
</evidence>
<comment type="caution">
    <text evidence="2">The sequence shown here is derived from an EMBL/GenBank/DDBJ whole genome shotgun (WGS) entry which is preliminary data.</text>
</comment>
<keyword evidence="1" id="KW-0732">Signal</keyword>
<feature type="chain" id="PRO_5046234569" description="PepSY domain-containing protein" evidence="1">
    <location>
        <begin position="33"/>
        <end position="286"/>
    </location>
</feature>
<dbReference type="RefSeq" id="WP_305753934.1">
    <property type="nucleotide sequence ID" value="NZ_JAPCKK010000011.1"/>
</dbReference>
<name>A0ABT9FNL3_9BACL</name>
<keyword evidence="3" id="KW-1185">Reference proteome</keyword>
<dbReference type="EMBL" id="JAPCKK010000011">
    <property type="protein sequence ID" value="MDP4096316.1"/>
    <property type="molecule type" value="Genomic_DNA"/>
</dbReference>